<dbReference type="InterPro" id="IPR015904">
    <property type="entry name" value="Sulphide_quinone_reductase"/>
</dbReference>
<evidence type="ECO:0000256" key="26">
    <source>
        <dbReference type="PIRSR" id="PIRSR601019-2"/>
    </source>
</evidence>
<feature type="binding site" evidence="25">
    <location>
        <begin position="471"/>
        <end position="476"/>
    </location>
    <ligand>
        <name>GTP</name>
        <dbReference type="ChEBI" id="CHEBI:37565"/>
    </ligand>
</feature>
<evidence type="ECO:0000256" key="6">
    <source>
        <dbReference type="ARBA" id="ARBA00022630"/>
    </source>
</evidence>
<dbReference type="GO" id="GO:0070221">
    <property type="term" value="P:sulfide oxidation, using sulfide:quinone oxidoreductase"/>
    <property type="evidence" value="ECO:0007669"/>
    <property type="project" value="TreeGrafter"/>
</dbReference>
<name>N6TCS6_DENPD</name>
<evidence type="ECO:0000256" key="11">
    <source>
        <dbReference type="ARBA" id="ARBA00022842"/>
    </source>
</evidence>
<keyword evidence="15 25" id="KW-0342">GTP-binding</keyword>
<evidence type="ECO:0000256" key="22">
    <source>
        <dbReference type="ARBA" id="ARBA00066447"/>
    </source>
</evidence>
<feature type="domain" description="FAD/NAD(P)-binding" evidence="27">
    <location>
        <begin position="209"/>
        <end position="344"/>
    </location>
</feature>
<evidence type="ECO:0000256" key="18">
    <source>
        <dbReference type="ARBA" id="ARBA00052810"/>
    </source>
</evidence>
<dbReference type="EMBL" id="KB740923">
    <property type="protein sequence ID" value="ENN78094.1"/>
    <property type="molecule type" value="Genomic_DNA"/>
</dbReference>
<dbReference type="OrthoDB" id="5376590at2759"/>
<dbReference type="Gene3D" id="3.40.50.300">
    <property type="entry name" value="P-loop containing nucleotide triphosphate hydrolases"/>
    <property type="match status" value="1"/>
</dbReference>
<dbReference type="GO" id="GO:0005739">
    <property type="term" value="C:mitochondrion"/>
    <property type="evidence" value="ECO:0007669"/>
    <property type="project" value="UniProtKB-SubCell"/>
</dbReference>
<reference evidence="28 30" key="1">
    <citation type="journal article" date="2013" name="Genome Biol.">
        <title>Draft genome of the mountain pine beetle, Dendroctonus ponderosae Hopkins, a major forest pest.</title>
        <authorList>
            <person name="Keeling C.I."/>
            <person name="Yuen M.M."/>
            <person name="Liao N.Y."/>
            <person name="Docking T.R."/>
            <person name="Chan S.K."/>
            <person name="Taylor G.A."/>
            <person name="Palmquist D.L."/>
            <person name="Jackman S.D."/>
            <person name="Nguyen A."/>
            <person name="Li M."/>
            <person name="Henderson H."/>
            <person name="Janes J.K."/>
            <person name="Zhao Y."/>
            <person name="Pandoh P."/>
            <person name="Moore R."/>
            <person name="Sperling F.A."/>
            <person name="Huber D.P."/>
            <person name="Birol I."/>
            <person name="Jones S.J."/>
            <person name="Bohlmann J."/>
        </authorList>
    </citation>
    <scope>NUCLEOTIDE SEQUENCE</scope>
</reference>
<evidence type="ECO:0000256" key="7">
    <source>
        <dbReference type="ARBA" id="ARBA00022719"/>
    </source>
</evidence>
<dbReference type="Gene3D" id="1.10.400.10">
    <property type="entry name" value="GI Alpha 1, domain 2-like"/>
    <property type="match status" value="1"/>
</dbReference>
<dbReference type="Pfam" id="PF07992">
    <property type="entry name" value="Pyr_redox_2"/>
    <property type="match status" value="2"/>
</dbReference>
<dbReference type="SUPFAM" id="SSF47895">
    <property type="entry name" value="Transducin (alpha subunit), insertion domain"/>
    <property type="match status" value="1"/>
</dbReference>
<feature type="binding site" evidence="25">
    <location>
        <begin position="579"/>
        <end position="580"/>
    </location>
    <ligand>
        <name>GTP</name>
        <dbReference type="ChEBI" id="CHEBI:37565"/>
    </ligand>
</feature>
<evidence type="ECO:0000256" key="16">
    <source>
        <dbReference type="ARBA" id="ARBA00023224"/>
    </source>
</evidence>
<evidence type="ECO:0000256" key="9">
    <source>
        <dbReference type="ARBA" id="ARBA00022741"/>
    </source>
</evidence>
<evidence type="ECO:0000256" key="10">
    <source>
        <dbReference type="ARBA" id="ARBA00022827"/>
    </source>
</evidence>
<dbReference type="GO" id="GO:0005525">
    <property type="term" value="F:GTP binding"/>
    <property type="evidence" value="ECO:0007669"/>
    <property type="project" value="UniProtKB-KW"/>
</dbReference>
<gene>
    <name evidence="29" type="ORF">D910_04890</name>
    <name evidence="28" type="ORF">YQE_05248</name>
</gene>
<keyword evidence="12" id="KW-0809">Transit peptide</keyword>
<dbReference type="SUPFAM" id="SSF52540">
    <property type="entry name" value="P-loop containing nucleoside triphosphate hydrolases"/>
    <property type="match status" value="1"/>
</dbReference>
<evidence type="ECO:0000256" key="14">
    <source>
        <dbReference type="ARBA" id="ARBA00023128"/>
    </source>
</evidence>
<comment type="catalytic activity">
    <reaction evidence="19">
        <text>a quinone + hydrogen sulfide + glutathione + H(+) = S-sulfanylglutathione + a quinol</text>
        <dbReference type="Rhea" id="RHEA:55156"/>
        <dbReference type="ChEBI" id="CHEBI:15378"/>
        <dbReference type="ChEBI" id="CHEBI:24646"/>
        <dbReference type="ChEBI" id="CHEBI:29919"/>
        <dbReference type="ChEBI" id="CHEBI:57925"/>
        <dbReference type="ChEBI" id="CHEBI:58905"/>
        <dbReference type="ChEBI" id="CHEBI:132124"/>
        <dbReference type="EC" id="1.8.5.8"/>
    </reaction>
    <physiologicalReaction direction="left-to-right" evidence="19">
        <dbReference type="Rhea" id="RHEA:55157"/>
    </physiologicalReaction>
</comment>
<sequence length="817" mass="93293">MLLGRSSKAFYQTLNSTLAKRPISVTNAINQDYSCKVLVVGGGTGGCAVAAKLSRKLKKNELMVLEPSHDHYYQPLFTLVGAGIEQIEDTRRREKDVLPGNCTWIQDQAAELDLKGNVVRSTKGHNIKFDYLVVATGIIPRYEQIPGLIESLNQPDTGVCSIYAPNYAPGVYRAMQRVNSGNAVFTFPNSPVKCPGAPQKICYLTDDYLRKQGKREKVQVIYNTSLPVIFGVKKYADALWKICKERNIAVNTRTNLVSIDPDAKQATFEKLDTPEEKFTLPFSMLHVTPPMSTAQAISQNKDLTNAAGFVEVNKFTMQHVRFPNVFALGDCSSSPNSKTAAAAAAQTEVVYENLAAVMRGKEMPLTYDGYASCPLITGYDKCILAEFDYDLNPLETFPFSQDKERLSMYLLKKNVIPAIYWTLMMNGHWNGPALFRRIMHFGREKYDDEEARKYTKVFVDTKKILLLGTGESGKTTIIKQMKILHINGFSDEDRKARIPNIKQNIHESIFDILYNMDKIDPPVQPRRGDTRISIDFILNLGPKEPSEYNEEYFNHVKAAWQDEGVKETFQRSNEYQLIDSAEHFLNRIDAIKQPDYIPDTQDILFCRIETKSISKIEFEVPLSKFEGSSAKFWMYDVGGQRGHRKRWIQAFDGIQAILFLISASDFDQKLREDPTKNRLQEAFDLFKDIHRTKFVREAGLIVFLNKQDLLQRKIQEQHRKVETYFPEYANYIPSKKDEWDGSDEYQRAKLFMRHKILSIASMPVKIENVGFVPGYNINEELSPRDVHVHFTIATDTNNIKRVFESVREIILTHITGK</sequence>
<keyword evidence="9 25" id="KW-0547">Nucleotide-binding</keyword>
<keyword evidence="7" id="KW-0874">Quinone</keyword>
<dbReference type="GO" id="GO:0106436">
    <property type="term" value="F:glutathione-dependent sulfide quinone oxidoreductase activity"/>
    <property type="evidence" value="ECO:0007669"/>
    <property type="project" value="UniProtKB-EC"/>
</dbReference>
<dbReference type="InterPro" id="IPR027417">
    <property type="entry name" value="P-loop_NTPase"/>
</dbReference>
<dbReference type="CDD" id="cd00066">
    <property type="entry name" value="G-alpha"/>
    <property type="match status" value="1"/>
</dbReference>
<evidence type="ECO:0000256" key="4">
    <source>
        <dbReference type="ARBA" id="ARBA00005804"/>
    </source>
</evidence>
<evidence type="ECO:0000256" key="8">
    <source>
        <dbReference type="ARBA" id="ARBA00022723"/>
    </source>
</evidence>
<dbReference type="SUPFAM" id="SSF51905">
    <property type="entry name" value="FAD/NAD(P)-binding domain"/>
    <property type="match status" value="2"/>
</dbReference>
<keyword evidence="13" id="KW-0560">Oxidoreductase</keyword>
<evidence type="ECO:0000313" key="28">
    <source>
        <dbReference type="EMBL" id="ENN78094.1"/>
    </source>
</evidence>
<comment type="function">
    <text evidence="20">Catalyzes the oxidation of hydrogen sulfide with the help of a quinone, such as ubiquinone-10, giving rise to thiosulfate and ultimately to sulfane (molecular sulfur) atoms. Requires an additional electron acceptor; can use sulfite, sulfide or cyanide (in vitro). It is believed the in vivo electron acceptor is glutathione.</text>
</comment>
<evidence type="ECO:0000256" key="15">
    <source>
        <dbReference type="ARBA" id="ARBA00023134"/>
    </source>
</evidence>
<comment type="catalytic activity">
    <reaction evidence="17">
        <text>ubiquinone-10 + hydrogen sulfide + sulfite + 2 H(+) = ubiquinol-10 + thiosulfate</text>
        <dbReference type="Rhea" id="RHEA:38359"/>
        <dbReference type="ChEBI" id="CHEBI:15378"/>
        <dbReference type="ChEBI" id="CHEBI:17359"/>
        <dbReference type="ChEBI" id="CHEBI:29919"/>
        <dbReference type="ChEBI" id="CHEBI:33542"/>
        <dbReference type="ChEBI" id="CHEBI:46245"/>
        <dbReference type="ChEBI" id="CHEBI:64183"/>
    </reaction>
    <physiologicalReaction direction="left-to-right" evidence="17">
        <dbReference type="Rhea" id="RHEA:38360"/>
    </physiologicalReaction>
</comment>
<dbReference type="InterPro" id="IPR023753">
    <property type="entry name" value="FAD/NAD-binding_dom"/>
</dbReference>
<feature type="binding site" evidence="26">
    <location>
        <position position="610"/>
    </location>
    <ligand>
        <name>Mg(2+)</name>
        <dbReference type="ChEBI" id="CHEBI:18420"/>
    </ligand>
</feature>
<feature type="domain" description="FAD/NAD(P)-binding" evidence="27">
    <location>
        <begin position="36"/>
        <end position="148"/>
    </location>
</feature>
<keyword evidence="10" id="KW-0274">FAD</keyword>
<dbReference type="GO" id="GO:0070224">
    <property type="term" value="F:sulfide:quinone oxidoreductase activity"/>
    <property type="evidence" value="ECO:0007669"/>
    <property type="project" value="TreeGrafter"/>
</dbReference>
<dbReference type="Proteomes" id="UP000030742">
    <property type="component" value="Unassembled WGS sequence"/>
</dbReference>
<dbReference type="Gene3D" id="3.50.50.60">
    <property type="entry name" value="FAD/NAD(P)-binding domain"/>
    <property type="match status" value="2"/>
</dbReference>
<evidence type="ECO:0000256" key="25">
    <source>
        <dbReference type="PIRSR" id="PIRSR601019-1"/>
    </source>
</evidence>
<feature type="binding site" evidence="25">
    <location>
        <position position="793"/>
    </location>
    <ligand>
        <name>GTP</name>
        <dbReference type="ChEBI" id="CHEBI:37565"/>
    </ligand>
</feature>
<dbReference type="PANTHER" id="PTHR10632">
    <property type="entry name" value="SULFIDE:QUINONE OXIDOREDUCTASE"/>
    <property type="match status" value="1"/>
</dbReference>
<dbReference type="GO" id="GO:0003924">
    <property type="term" value="F:GTPase activity"/>
    <property type="evidence" value="ECO:0007669"/>
    <property type="project" value="InterPro"/>
</dbReference>
<dbReference type="InterPro" id="IPR036188">
    <property type="entry name" value="FAD/NAD-bd_sf"/>
</dbReference>
<dbReference type="InterPro" id="IPR001019">
    <property type="entry name" value="Gprotein_alpha_su"/>
</dbReference>
<evidence type="ECO:0000256" key="13">
    <source>
        <dbReference type="ARBA" id="ARBA00023002"/>
    </source>
</evidence>
<evidence type="ECO:0000256" key="3">
    <source>
        <dbReference type="ARBA" id="ARBA00004173"/>
    </source>
</evidence>
<organism evidence="28">
    <name type="scientific">Dendroctonus ponderosae</name>
    <name type="common">Mountain pine beetle</name>
    <dbReference type="NCBI Taxonomy" id="77166"/>
    <lineage>
        <taxon>Eukaryota</taxon>
        <taxon>Metazoa</taxon>
        <taxon>Ecdysozoa</taxon>
        <taxon>Arthropoda</taxon>
        <taxon>Hexapoda</taxon>
        <taxon>Insecta</taxon>
        <taxon>Pterygota</taxon>
        <taxon>Neoptera</taxon>
        <taxon>Endopterygota</taxon>
        <taxon>Coleoptera</taxon>
        <taxon>Polyphaga</taxon>
        <taxon>Cucujiformia</taxon>
        <taxon>Curculionidae</taxon>
        <taxon>Scolytinae</taxon>
        <taxon>Dendroctonus</taxon>
    </lineage>
</organism>
<comment type="subunit">
    <text evidence="5">G proteins are composed of 3 units; alpha, beta and gamma. The alpha chain contains the guanine nucleotide binding site.</text>
</comment>
<dbReference type="GO" id="GO:0046872">
    <property type="term" value="F:metal ion binding"/>
    <property type="evidence" value="ECO:0007669"/>
    <property type="project" value="UniProtKB-KW"/>
</dbReference>
<comment type="catalytic activity">
    <reaction evidence="18">
        <text>ubiquinone-10 + hydrogen sulfide + glutathione + H(+) = S-sulfanylglutathione + ubiquinol-10</text>
        <dbReference type="Rhea" id="RHEA:62608"/>
        <dbReference type="ChEBI" id="CHEBI:15378"/>
        <dbReference type="ChEBI" id="CHEBI:29919"/>
        <dbReference type="ChEBI" id="CHEBI:46245"/>
        <dbReference type="ChEBI" id="CHEBI:57925"/>
        <dbReference type="ChEBI" id="CHEBI:58905"/>
        <dbReference type="ChEBI" id="CHEBI:64183"/>
    </reaction>
    <physiologicalReaction direction="left-to-right" evidence="18">
        <dbReference type="Rhea" id="RHEA:62609"/>
    </physiologicalReaction>
</comment>
<comment type="cofactor">
    <cofactor evidence="1">
        <name>FAD</name>
        <dbReference type="ChEBI" id="CHEBI:57692"/>
    </cofactor>
</comment>
<keyword evidence="11 26" id="KW-0460">Magnesium</keyword>
<dbReference type="EC" id="1.8.5.8" evidence="22"/>
<feature type="non-terminal residue" evidence="28">
    <location>
        <position position="817"/>
    </location>
</feature>
<dbReference type="FunFam" id="3.50.50.60:FF:000034">
    <property type="entry name" value="sulfide:quinone oxidoreductase, mitochondrial"/>
    <property type="match status" value="1"/>
</dbReference>
<evidence type="ECO:0000256" key="23">
    <source>
        <dbReference type="ARBA" id="ARBA00070160"/>
    </source>
</evidence>
<feature type="binding site" evidence="25">
    <location>
        <begin position="636"/>
        <end position="640"/>
    </location>
    <ligand>
        <name>GTP</name>
        <dbReference type="ChEBI" id="CHEBI:37565"/>
    </ligand>
</feature>
<dbReference type="HOGENOM" id="CLU_346015_0_0_1"/>
<protein>
    <recommendedName>
        <fullName evidence="23">Sulfide:quinone oxidoreductase, mitochondrial</fullName>
        <ecNumber evidence="22">1.8.5.8</ecNumber>
    </recommendedName>
    <alternativeName>
        <fullName evidence="24">Sulfide quinone oxidoreductase</fullName>
    </alternativeName>
</protein>
<keyword evidence="14" id="KW-0496">Mitochondrion</keyword>
<evidence type="ECO:0000256" key="1">
    <source>
        <dbReference type="ARBA" id="ARBA00001974"/>
    </source>
</evidence>
<evidence type="ECO:0000313" key="30">
    <source>
        <dbReference type="Proteomes" id="UP000030742"/>
    </source>
</evidence>
<evidence type="ECO:0000256" key="12">
    <source>
        <dbReference type="ARBA" id="ARBA00022946"/>
    </source>
</evidence>
<accession>N6TCS6</accession>
<dbReference type="PANTHER" id="PTHR10632:SF2">
    <property type="entry name" value="SULFIDE:QUINONE OXIDOREDUCTASE, MITOCHONDRIAL"/>
    <property type="match status" value="1"/>
</dbReference>
<dbReference type="FunFam" id="1.10.400.10:FF:000010">
    <property type="entry name" value="Guanine nucleotide-binding protein alpha-13 subunit"/>
    <property type="match status" value="1"/>
</dbReference>
<comment type="similarity">
    <text evidence="4">Belongs to the G-alpha family.</text>
</comment>
<dbReference type="GO" id="GO:0048038">
    <property type="term" value="F:quinone binding"/>
    <property type="evidence" value="ECO:0007669"/>
    <property type="project" value="UniProtKB-KW"/>
</dbReference>
<feature type="binding site" evidence="25">
    <location>
        <begin position="705"/>
        <end position="708"/>
    </location>
    <ligand>
        <name>GTP</name>
        <dbReference type="ChEBI" id="CHEBI:37565"/>
    </ligand>
</feature>
<dbReference type="SMART" id="SM00275">
    <property type="entry name" value="G_alpha"/>
    <property type="match status" value="1"/>
</dbReference>
<evidence type="ECO:0000256" key="17">
    <source>
        <dbReference type="ARBA" id="ARBA00051038"/>
    </source>
</evidence>
<comment type="subcellular location">
    <subcellularLocation>
        <location evidence="3">Mitochondrion</location>
    </subcellularLocation>
</comment>
<keyword evidence="16" id="KW-0807">Transducer</keyword>
<evidence type="ECO:0000313" key="29">
    <source>
        <dbReference type="EMBL" id="ERL87498.1"/>
    </source>
</evidence>
<feature type="binding site" evidence="26">
    <location>
        <position position="475"/>
    </location>
    <ligand>
        <name>Mg(2+)</name>
        <dbReference type="ChEBI" id="CHEBI:18420"/>
    </ligand>
</feature>
<dbReference type="STRING" id="77166.N6TCS6"/>
<feature type="binding site" evidence="25">
    <location>
        <begin position="604"/>
        <end position="610"/>
    </location>
    <ligand>
        <name>GTP</name>
        <dbReference type="ChEBI" id="CHEBI:37565"/>
    </ligand>
</feature>
<dbReference type="InterPro" id="IPR011025">
    <property type="entry name" value="GproteinA_insert"/>
</dbReference>
<dbReference type="GO" id="GO:0031683">
    <property type="term" value="F:G-protein beta/gamma-subunit complex binding"/>
    <property type="evidence" value="ECO:0007669"/>
    <property type="project" value="InterPro"/>
</dbReference>
<comment type="similarity">
    <text evidence="21">Belongs to the SQRD family.</text>
</comment>
<comment type="function">
    <text evidence="2">Guanine nucleotide-binding proteins (G proteins) are involved as modulators or transducers in various transmembrane signaling systems.</text>
</comment>
<keyword evidence="6" id="KW-0285">Flavoprotein</keyword>
<dbReference type="GO" id="GO:0007186">
    <property type="term" value="P:G protein-coupled receptor signaling pathway"/>
    <property type="evidence" value="ECO:0007669"/>
    <property type="project" value="InterPro"/>
</dbReference>
<evidence type="ECO:0000259" key="27">
    <source>
        <dbReference type="Pfam" id="PF07992"/>
    </source>
</evidence>
<evidence type="ECO:0000256" key="19">
    <source>
        <dbReference type="ARBA" id="ARBA00052986"/>
    </source>
</evidence>
<keyword evidence="8 26" id="KW-0479">Metal-binding</keyword>
<feature type="non-terminal residue" evidence="28">
    <location>
        <position position="1"/>
    </location>
</feature>
<evidence type="ECO:0000256" key="2">
    <source>
        <dbReference type="ARBA" id="ARBA00003069"/>
    </source>
</evidence>
<evidence type="ECO:0000256" key="21">
    <source>
        <dbReference type="ARBA" id="ARBA00060891"/>
    </source>
</evidence>
<dbReference type="AlphaFoldDB" id="N6TCS6"/>
<proteinExistence type="inferred from homology"/>
<dbReference type="EMBL" id="KB631963">
    <property type="protein sequence ID" value="ERL87498.1"/>
    <property type="molecule type" value="Genomic_DNA"/>
</dbReference>
<dbReference type="Pfam" id="PF00503">
    <property type="entry name" value="G-alpha"/>
    <property type="match status" value="1"/>
</dbReference>
<evidence type="ECO:0000256" key="24">
    <source>
        <dbReference type="ARBA" id="ARBA00082958"/>
    </source>
</evidence>
<dbReference type="PRINTS" id="PR00318">
    <property type="entry name" value="GPROTEINA"/>
</dbReference>
<evidence type="ECO:0000256" key="5">
    <source>
        <dbReference type="ARBA" id="ARBA00011356"/>
    </source>
</evidence>
<dbReference type="PROSITE" id="PS51882">
    <property type="entry name" value="G_ALPHA"/>
    <property type="match status" value="1"/>
</dbReference>
<evidence type="ECO:0000256" key="20">
    <source>
        <dbReference type="ARBA" id="ARBA00059167"/>
    </source>
</evidence>
<dbReference type="GO" id="GO:0071949">
    <property type="term" value="F:FAD binding"/>
    <property type="evidence" value="ECO:0007669"/>
    <property type="project" value="TreeGrafter"/>
</dbReference>